<feature type="domain" description="DUF7730" evidence="2">
    <location>
        <begin position="78"/>
        <end position="286"/>
    </location>
</feature>
<organism evidence="3 4">
    <name type="scientific">Rhynchosporium graminicola</name>
    <dbReference type="NCBI Taxonomy" id="2792576"/>
    <lineage>
        <taxon>Eukaryota</taxon>
        <taxon>Fungi</taxon>
        <taxon>Dikarya</taxon>
        <taxon>Ascomycota</taxon>
        <taxon>Pezizomycotina</taxon>
        <taxon>Leotiomycetes</taxon>
        <taxon>Helotiales</taxon>
        <taxon>Ploettnerulaceae</taxon>
        <taxon>Rhynchosporium</taxon>
    </lineage>
</organism>
<comment type="caution">
    <text evidence="3">The sequence shown here is derived from an EMBL/GenBank/DDBJ whole genome shotgun (WGS) entry which is preliminary data.</text>
</comment>
<sequence>MVLCGLRSWLLSFIDFNPCGTKPPRDCCDYDLPPSRLIQDRLPITRPSTPYSRPAVKQRSVVSFPEHFPAARISVKTPLLELVPLEIRRKIWTLVAGGQTHQLGDLRAGLRGLGWSSLRCQDDITEWYLNNNRSRRPPLTRHTRNHMCLLKLCRQVYTEAICIIYSTNTFEITHAQQMEYLPLSILPQRMNTIRTLRLTCDFSGTPPIRAEMYSQYYKILHDRYKKWQNIWRILSEMASLRRLHFNLNVDWDWDTFNRESAAELLEPVKKVTRPDLFILAIPIPAMYEGMKIYPRGFWAAHDGWEGSDPWDDLPNCKIRRITSEKMWSENFF</sequence>
<feature type="signal peptide" evidence="1">
    <location>
        <begin position="1"/>
        <end position="21"/>
    </location>
</feature>
<reference evidence="4" key="1">
    <citation type="submission" date="2016-03" db="EMBL/GenBank/DDBJ databases">
        <authorList>
            <person name="Ploux O."/>
        </authorList>
    </citation>
    <scope>NUCLEOTIDE SEQUENCE [LARGE SCALE GENOMIC DNA]</scope>
    <source>
        <strain evidence="4">UK7</strain>
    </source>
</reference>
<evidence type="ECO:0000313" key="4">
    <source>
        <dbReference type="Proteomes" id="UP000178129"/>
    </source>
</evidence>
<evidence type="ECO:0000313" key="3">
    <source>
        <dbReference type="EMBL" id="CZT12160.1"/>
    </source>
</evidence>
<dbReference type="Pfam" id="PF24864">
    <property type="entry name" value="DUF7730"/>
    <property type="match status" value="1"/>
</dbReference>
<protein>
    <recommendedName>
        <fullName evidence="2">DUF7730 domain-containing protein</fullName>
    </recommendedName>
</protein>
<gene>
    <name evidence="3" type="ORF">RCO7_11136</name>
</gene>
<dbReference type="PANTHER" id="PTHR38790:SF9">
    <property type="entry name" value="F-BOX DOMAIN-CONTAINING PROTEIN"/>
    <property type="match status" value="1"/>
</dbReference>
<dbReference type="STRING" id="914237.A0A1E1LNW8"/>
<evidence type="ECO:0000259" key="2">
    <source>
        <dbReference type="Pfam" id="PF24864"/>
    </source>
</evidence>
<accession>A0A1E1LNW8</accession>
<keyword evidence="4" id="KW-1185">Reference proteome</keyword>
<dbReference type="PANTHER" id="PTHR38790">
    <property type="entry name" value="2EXR DOMAIN-CONTAINING PROTEIN-RELATED"/>
    <property type="match status" value="1"/>
</dbReference>
<proteinExistence type="predicted"/>
<keyword evidence="1" id="KW-0732">Signal</keyword>
<name>A0A1E1LNW8_9HELO</name>
<dbReference type="InterPro" id="IPR056632">
    <property type="entry name" value="DUF7730"/>
</dbReference>
<dbReference type="Proteomes" id="UP000178129">
    <property type="component" value="Unassembled WGS sequence"/>
</dbReference>
<evidence type="ECO:0000256" key="1">
    <source>
        <dbReference type="SAM" id="SignalP"/>
    </source>
</evidence>
<dbReference type="InParanoid" id="A0A1E1LNW8"/>
<feature type="chain" id="PRO_5009447442" description="DUF7730 domain-containing protein" evidence="1">
    <location>
        <begin position="22"/>
        <end position="332"/>
    </location>
</feature>
<dbReference type="AlphaFoldDB" id="A0A1E1LNW8"/>
<dbReference type="EMBL" id="FJUW01000069">
    <property type="protein sequence ID" value="CZT12160.1"/>
    <property type="molecule type" value="Genomic_DNA"/>
</dbReference>